<sequence length="303" mass="33138">MKPSPVDLIHPQLAAFAAVLEEGSFDVAARRLSVTPSAVSQRIKALEDRLGQVLVVRQAPCRPTPAGEQLLRRVRPMQALEAEALADFLPEESAAASARSIAIAVNDDSLETWFVVALSQLHRQYGYLFDVRVDDQDHTLDLLRDGSVLGAVTAEATPLQGCNVHALGTMRYRAIASPEFAARYFAAGVEAAAFARAPMIVFNRKDALQWRFVRRITRARLAPPVHYLPTSSGFVEAAARGLGWCLAPESLIAPALQSKTIVILDPKRWLDVPLYWQHAAVRSSTLQQISQTLREAAASALRA</sequence>
<dbReference type="NCBIfam" id="NF009888">
    <property type="entry name" value="PRK13348.1"/>
    <property type="match status" value="1"/>
</dbReference>
<dbReference type="Pfam" id="PF00126">
    <property type="entry name" value="HTH_1"/>
    <property type="match status" value="1"/>
</dbReference>
<comment type="similarity">
    <text evidence="1">Belongs to the LysR transcriptional regulatory family.</text>
</comment>
<proteinExistence type="inferred from homology"/>
<dbReference type="SUPFAM" id="SSF46785">
    <property type="entry name" value="Winged helix' DNA-binding domain"/>
    <property type="match status" value="1"/>
</dbReference>
<evidence type="ECO:0000313" key="7">
    <source>
        <dbReference type="Proteomes" id="UP001501523"/>
    </source>
</evidence>
<evidence type="ECO:0000256" key="2">
    <source>
        <dbReference type="ARBA" id="ARBA00023015"/>
    </source>
</evidence>
<name>A0ABN1II01_9GAMM</name>
<evidence type="ECO:0000256" key="4">
    <source>
        <dbReference type="ARBA" id="ARBA00023163"/>
    </source>
</evidence>
<evidence type="ECO:0000313" key="6">
    <source>
        <dbReference type="EMBL" id="GAA0714002.1"/>
    </source>
</evidence>
<dbReference type="Gene3D" id="3.40.190.290">
    <property type="match status" value="1"/>
</dbReference>
<dbReference type="InterPro" id="IPR017685">
    <property type="entry name" value="ArgP"/>
</dbReference>
<evidence type="ECO:0000259" key="5">
    <source>
        <dbReference type="PROSITE" id="PS50931"/>
    </source>
</evidence>
<dbReference type="InterPro" id="IPR005119">
    <property type="entry name" value="LysR_subst-bd"/>
</dbReference>
<dbReference type="InterPro" id="IPR000847">
    <property type="entry name" value="LysR_HTH_N"/>
</dbReference>
<accession>A0ABN1II01</accession>
<dbReference type="Proteomes" id="UP001501523">
    <property type="component" value="Unassembled WGS sequence"/>
</dbReference>
<dbReference type="EMBL" id="BAAAEU010000007">
    <property type="protein sequence ID" value="GAA0714002.1"/>
    <property type="molecule type" value="Genomic_DNA"/>
</dbReference>
<dbReference type="NCBIfam" id="TIGR03298">
    <property type="entry name" value="argP"/>
    <property type="match status" value="1"/>
</dbReference>
<organism evidence="6 7">
    <name type="scientific">Dokdonella soli</name>
    <dbReference type="NCBI Taxonomy" id="529810"/>
    <lineage>
        <taxon>Bacteria</taxon>
        <taxon>Pseudomonadati</taxon>
        <taxon>Pseudomonadota</taxon>
        <taxon>Gammaproteobacteria</taxon>
        <taxon>Lysobacterales</taxon>
        <taxon>Rhodanobacteraceae</taxon>
        <taxon>Dokdonella</taxon>
    </lineage>
</organism>
<dbReference type="SUPFAM" id="SSF53850">
    <property type="entry name" value="Periplasmic binding protein-like II"/>
    <property type="match status" value="1"/>
</dbReference>
<dbReference type="PANTHER" id="PTHR30579:SF2">
    <property type="entry name" value="HTH-TYPE TRANSCRIPTIONAL REGULATOR ARGP"/>
    <property type="match status" value="1"/>
</dbReference>
<evidence type="ECO:0000256" key="1">
    <source>
        <dbReference type="ARBA" id="ARBA00009437"/>
    </source>
</evidence>
<gene>
    <name evidence="6" type="ORF">GCM10009105_18000</name>
</gene>
<feature type="domain" description="HTH lysR-type" evidence="5">
    <location>
        <begin position="12"/>
        <end position="64"/>
    </location>
</feature>
<keyword evidence="7" id="KW-1185">Reference proteome</keyword>
<dbReference type="PROSITE" id="PS50931">
    <property type="entry name" value="HTH_LYSR"/>
    <property type="match status" value="1"/>
</dbReference>
<dbReference type="InterPro" id="IPR050176">
    <property type="entry name" value="LTTR"/>
</dbReference>
<dbReference type="NCBIfam" id="NF002964">
    <property type="entry name" value="PRK03635.1"/>
    <property type="match status" value="1"/>
</dbReference>
<reference evidence="6 7" key="1">
    <citation type="journal article" date="2019" name="Int. J. Syst. Evol. Microbiol.">
        <title>The Global Catalogue of Microorganisms (GCM) 10K type strain sequencing project: providing services to taxonomists for standard genome sequencing and annotation.</title>
        <authorList>
            <consortium name="The Broad Institute Genomics Platform"/>
            <consortium name="The Broad Institute Genome Sequencing Center for Infectious Disease"/>
            <person name="Wu L."/>
            <person name="Ma J."/>
        </authorList>
    </citation>
    <scope>NUCLEOTIDE SEQUENCE [LARGE SCALE GENOMIC DNA]</scope>
    <source>
        <strain evidence="6 7">JCM 15421</strain>
    </source>
</reference>
<comment type="caution">
    <text evidence="6">The sequence shown here is derived from an EMBL/GenBank/DDBJ whole genome shotgun (WGS) entry which is preliminary data.</text>
</comment>
<dbReference type="Pfam" id="PF03466">
    <property type="entry name" value="LysR_substrate"/>
    <property type="match status" value="1"/>
</dbReference>
<keyword evidence="4" id="KW-0804">Transcription</keyword>
<evidence type="ECO:0000256" key="3">
    <source>
        <dbReference type="ARBA" id="ARBA00023125"/>
    </source>
</evidence>
<dbReference type="PANTHER" id="PTHR30579">
    <property type="entry name" value="TRANSCRIPTIONAL REGULATOR"/>
    <property type="match status" value="1"/>
</dbReference>
<keyword evidence="2" id="KW-0805">Transcription regulation</keyword>
<dbReference type="InterPro" id="IPR036390">
    <property type="entry name" value="WH_DNA-bd_sf"/>
</dbReference>
<protein>
    <submittedName>
        <fullName evidence="6">LysR family transcriptional regulator ArgP</fullName>
    </submittedName>
</protein>
<dbReference type="Gene3D" id="1.10.10.10">
    <property type="entry name" value="Winged helix-like DNA-binding domain superfamily/Winged helix DNA-binding domain"/>
    <property type="match status" value="1"/>
</dbReference>
<keyword evidence="3" id="KW-0238">DNA-binding</keyword>
<dbReference type="InterPro" id="IPR036388">
    <property type="entry name" value="WH-like_DNA-bd_sf"/>
</dbReference>